<proteinExistence type="inferred from homology"/>
<evidence type="ECO:0000259" key="9">
    <source>
        <dbReference type="SMART" id="SM01372"/>
    </source>
</evidence>
<dbReference type="GO" id="GO:0000978">
    <property type="term" value="F:RNA polymerase II cis-regulatory region sequence-specific DNA binding"/>
    <property type="evidence" value="ECO:0007669"/>
    <property type="project" value="InterPro"/>
</dbReference>
<dbReference type="InterPro" id="IPR036388">
    <property type="entry name" value="WH-like_DNA-bd_sf"/>
</dbReference>
<dbReference type="PANTHER" id="PTHR12081">
    <property type="entry name" value="TRANSCRIPTION FACTOR E2F"/>
    <property type="match status" value="1"/>
</dbReference>
<dbReference type="Pfam" id="PF02319">
    <property type="entry name" value="WHD_E2F_TDP"/>
    <property type="match status" value="1"/>
</dbReference>
<gene>
    <name evidence="10" type="ORF">RND81_03G030000</name>
</gene>
<evidence type="ECO:0000313" key="10">
    <source>
        <dbReference type="EMBL" id="KAK9740368.1"/>
    </source>
</evidence>
<keyword evidence="6" id="KW-0539">Nucleus</keyword>
<evidence type="ECO:0000256" key="8">
    <source>
        <dbReference type="SAM" id="MobiDB-lite"/>
    </source>
</evidence>
<comment type="caution">
    <text evidence="10">The sequence shown here is derived from an EMBL/GenBank/DDBJ whole genome shotgun (WGS) entry which is preliminary data.</text>
</comment>
<keyword evidence="3 6" id="KW-0238">DNA-binding</keyword>
<dbReference type="SUPFAM" id="SSF144074">
    <property type="entry name" value="E2F-DP heterodimerization region"/>
    <property type="match status" value="1"/>
</dbReference>
<dbReference type="InterPro" id="IPR032198">
    <property type="entry name" value="E2F_CC-MB"/>
</dbReference>
<dbReference type="PANTHER" id="PTHR12081:SF51">
    <property type="entry name" value="TRANSCRIPTION FACTOR E2FC"/>
    <property type="match status" value="1"/>
</dbReference>
<evidence type="ECO:0000256" key="1">
    <source>
        <dbReference type="ARBA" id="ARBA00010940"/>
    </source>
</evidence>
<evidence type="ECO:0000256" key="6">
    <source>
        <dbReference type="RuleBase" id="RU003796"/>
    </source>
</evidence>
<evidence type="ECO:0000256" key="2">
    <source>
        <dbReference type="ARBA" id="ARBA00023015"/>
    </source>
</evidence>
<dbReference type="InterPro" id="IPR003316">
    <property type="entry name" value="E2F_WHTH_DNA-bd_dom"/>
</dbReference>
<dbReference type="GO" id="GO:0090575">
    <property type="term" value="C:RNA polymerase II transcription regulator complex"/>
    <property type="evidence" value="ECO:0007669"/>
    <property type="project" value="TreeGrafter"/>
</dbReference>
<comment type="subcellular location">
    <subcellularLocation>
        <location evidence="6">Nucleus</location>
    </subcellularLocation>
</comment>
<dbReference type="EMBL" id="JBDFQZ010000003">
    <property type="protein sequence ID" value="KAK9740368.1"/>
    <property type="molecule type" value="Genomic_DNA"/>
</dbReference>
<dbReference type="SMART" id="SM01372">
    <property type="entry name" value="E2F_TDP"/>
    <property type="match status" value="1"/>
</dbReference>
<keyword evidence="4 6" id="KW-0804">Transcription</keyword>
<evidence type="ECO:0000313" key="11">
    <source>
        <dbReference type="Proteomes" id="UP001443914"/>
    </source>
</evidence>
<keyword evidence="2 6" id="KW-0805">Transcription regulation</keyword>
<feature type="domain" description="E2F/DP family winged-helix DNA-binding" evidence="9">
    <location>
        <begin position="108"/>
        <end position="170"/>
    </location>
</feature>
<dbReference type="Proteomes" id="UP001443914">
    <property type="component" value="Unassembled WGS sequence"/>
</dbReference>
<evidence type="ECO:0000256" key="7">
    <source>
        <dbReference type="SAM" id="Coils"/>
    </source>
</evidence>
<keyword evidence="5" id="KW-0131">Cell cycle</keyword>
<dbReference type="GO" id="GO:0046983">
    <property type="term" value="F:protein dimerization activity"/>
    <property type="evidence" value="ECO:0007669"/>
    <property type="project" value="InterPro"/>
</dbReference>
<dbReference type="GO" id="GO:0000981">
    <property type="term" value="F:DNA-binding transcription factor activity, RNA polymerase II-specific"/>
    <property type="evidence" value="ECO:0007669"/>
    <property type="project" value="TreeGrafter"/>
</dbReference>
<reference evidence="10" key="1">
    <citation type="submission" date="2024-03" db="EMBL/GenBank/DDBJ databases">
        <title>WGS assembly of Saponaria officinalis var. Norfolk2.</title>
        <authorList>
            <person name="Jenkins J."/>
            <person name="Shu S."/>
            <person name="Grimwood J."/>
            <person name="Barry K."/>
            <person name="Goodstein D."/>
            <person name="Schmutz J."/>
            <person name="Leebens-Mack J."/>
            <person name="Osbourn A."/>
        </authorList>
    </citation>
    <scope>NUCLEOTIDE SEQUENCE [LARGE SCALE GENOMIC DNA]</scope>
    <source>
        <strain evidence="10">JIC</strain>
    </source>
</reference>
<dbReference type="Pfam" id="PF16421">
    <property type="entry name" value="E2F_CC-MB"/>
    <property type="match status" value="1"/>
</dbReference>
<feature type="coiled-coil region" evidence="7">
    <location>
        <begin position="154"/>
        <end position="191"/>
    </location>
</feature>
<protein>
    <recommendedName>
        <fullName evidence="9">E2F/DP family winged-helix DNA-binding domain-containing protein</fullName>
    </recommendedName>
</protein>
<dbReference type="InterPro" id="IPR015633">
    <property type="entry name" value="E2F"/>
</dbReference>
<sequence>MDFALIHKIAVHPASTLSLFFQRSIFCMATSAITAHVFFPSVNVNGMNSDTSQLKFSHANNVLDDSSLPETQSHVTRKRGRKPKKAKQANPDPSTSDADYPMTPVICRYESSLGLLTKKFVDLVRQSENGMVDLNTIATKLEVRKRRLGFDSETDELANQASKLQIELECLSSQEALIDESIREKQQLLETLCEDEINKKHLFLSAADIMTLPDFKGKTVFAIKAPRGSYFEVPDPEKDLCSSGKQCRIIVRSAIKPIDVHVLSKCDRNSTNFASVSGSYCGAAENERAASSNQFQDLHRLDRCIAAERDSFEIHNITPSDFYRHRPEEDYWLKSDIKVSLTNLWSS</sequence>
<feature type="region of interest" description="Disordered" evidence="8">
    <location>
        <begin position="63"/>
        <end position="101"/>
    </location>
</feature>
<evidence type="ECO:0000256" key="4">
    <source>
        <dbReference type="ARBA" id="ARBA00023163"/>
    </source>
</evidence>
<accession>A0AAW1M420</accession>
<feature type="compositionally biased region" description="Polar residues" evidence="8">
    <location>
        <begin position="63"/>
        <end position="74"/>
    </location>
</feature>
<dbReference type="CDD" id="cd14660">
    <property type="entry name" value="E2F_DD"/>
    <property type="match status" value="1"/>
</dbReference>
<evidence type="ECO:0000256" key="3">
    <source>
        <dbReference type="ARBA" id="ARBA00023125"/>
    </source>
</evidence>
<evidence type="ECO:0000256" key="5">
    <source>
        <dbReference type="ARBA" id="ARBA00023306"/>
    </source>
</evidence>
<keyword evidence="7" id="KW-0175">Coiled coil</keyword>
<keyword evidence="11" id="KW-1185">Reference proteome</keyword>
<dbReference type="Gene3D" id="1.10.10.10">
    <property type="entry name" value="Winged helix-like DNA-binding domain superfamily/Winged helix DNA-binding domain"/>
    <property type="match status" value="1"/>
</dbReference>
<dbReference type="Gene3D" id="6.10.250.540">
    <property type="match status" value="1"/>
</dbReference>
<name>A0AAW1M420_SAPOF</name>
<organism evidence="10 11">
    <name type="scientific">Saponaria officinalis</name>
    <name type="common">Common soapwort</name>
    <name type="synonym">Lychnis saponaria</name>
    <dbReference type="NCBI Taxonomy" id="3572"/>
    <lineage>
        <taxon>Eukaryota</taxon>
        <taxon>Viridiplantae</taxon>
        <taxon>Streptophyta</taxon>
        <taxon>Embryophyta</taxon>
        <taxon>Tracheophyta</taxon>
        <taxon>Spermatophyta</taxon>
        <taxon>Magnoliopsida</taxon>
        <taxon>eudicotyledons</taxon>
        <taxon>Gunneridae</taxon>
        <taxon>Pentapetalae</taxon>
        <taxon>Caryophyllales</taxon>
        <taxon>Caryophyllaceae</taxon>
        <taxon>Caryophylleae</taxon>
        <taxon>Saponaria</taxon>
    </lineage>
</organism>
<dbReference type="AlphaFoldDB" id="A0AAW1M420"/>
<feature type="compositionally biased region" description="Basic residues" evidence="8">
    <location>
        <begin position="75"/>
        <end position="87"/>
    </location>
</feature>
<dbReference type="InterPro" id="IPR037241">
    <property type="entry name" value="E2F-DP_heterodim"/>
</dbReference>
<comment type="similarity">
    <text evidence="1 6">Belongs to the E2F/DP family.</text>
</comment>